<name>A0ACB7CA53_9ASCO</name>
<evidence type="ECO:0000313" key="1">
    <source>
        <dbReference type="EMBL" id="KAG4304461.1"/>
    </source>
</evidence>
<accession>A0ACB7CA53</accession>
<reference evidence="1 2" key="1">
    <citation type="journal article" date="2021" name="Commun. Biol.">
        <title>Genomic insights into the host specific adaptation of the Pneumocystis genus.</title>
        <authorList>
            <person name="Cisse O.H."/>
            <person name="Ma L."/>
            <person name="Dekker J.P."/>
            <person name="Khil P.P."/>
            <person name="Youn J.-H."/>
            <person name="Brenchley J.M."/>
            <person name="Blair R."/>
            <person name="Pahar B."/>
            <person name="Chabe M."/>
            <person name="Van Rompay K.K.A."/>
            <person name="Keesler R."/>
            <person name="Sukura A."/>
            <person name="Hirsch V."/>
            <person name="Kutty G."/>
            <person name="Liu Y."/>
            <person name="Peng L."/>
            <person name="Chen J."/>
            <person name="Song J."/>
            <person name="Weissenbacher-Lang C."/>
            <person name="Xu J."/>
            <person name="Upham N.S."/>
            <person name="Stajich J.E."/>
            <person name="Cuomo C.A."/>
            <person name="Cushion M.T."/>
            <person name="Kovacs J.A."/>
        </authorList>
    </citation>
    <scope>NUCLEOTIDE SEQUENCE [LARGE SCALE GENOMIC DNA]</scope>
    <source>
        <strain evidence="1 2">RABM</strain>
    </source>
</reference>
<evidence type="ECO:0000313" key="2">
    <source>
        <dbReference type="Proteomes" id="UP000768646"/>
    </source>
</evidence>
<comment type="caution">
    <text evidence="1">The sequence shown here is derived from an EMBL/GenBank/DDBJ whole genome shotgun (WGS) entry which is preliminary data.</text>
</comment>
<protein>
    <submittedName>
        <fullName evidence="1">Uncharacterized protein</fullName>
    </submittedName>
</protein>
<dbReference type="Proteomes" id="UP000768646">
    <property type="component" value="Unassembled WGS sequence"/>
</dbReference>
<dbReference type="EMBL" id="JABTEG010000008">
    <property type="protein sequence ID" value="KAG4304461.1"/>
    <property type="molecule type" value="Genomic_DNA"/>
</dbReference>
<gene>
    <name evidence="1" type="ORF">PORY_002171</name>
</gene>
<keyword evidence="2" id="KW-1185">Reference proteome</keyword>
<proteinExistence type="predicted"/>
<sequence length="997" mass="116531">MTMDSKDVLADGLSVEDDFQEKEEKLCVKNRSSESQKAHKTSSNIERIKNFNENHSKLNKAKAVDSTKRLSFLLGQTELFRHFINLQTNSNTDSKEIVNDLSVDKPKKETNARDHRHRKTEQEEDAELLREGDPEQENQTIFTESPPYIVGGKMRDYQVQGLNWLISLYENGINGILADEMGLGKTLQTISFIGYLRFLKNIQGPHLVAAPKSTLDNWSREFSRWIPEIKVFVFQAPKDERTILINERFLTNDFDVCITSYETILREKVHFKKFAWEYIIVDEAHRIKNEESMLSKIIRLLNSRNRLLITGTPLQNNLHELWALLNFLLPDIFADSQVFDRWFESQNGDSDTVVKQLHKVLRPFLLRRVKSDVERTLKPKKEINLYVGLSEMQVKWYQKILEKDIDAVNGAIGKKEGKTRLLNIVMQLRKCCNHPYLFDGAEPGPPYTTDEHIVTNSGKMVMLDKLLKRSKAQDSRVLIFSQMGRVLDILEDYCYLRGYKYCRIDGQTSHEDRIIAIDEFNAPGSDKFLFLLTTRAGGLGINLTTADVVVIYDSDWNPQADLQAMDQDVFKQKEGGTITEDDIEEIMKKGEKRTAELNKRYESLGIDDLQKFSTDSAYEWNGEDYTKKKNSDATINWIYPSKRERTQQSYSLDQYYKGVLKTGGRTHGPPKAPRPPKQINIQDHQFYPQRLIDLQDRETAYFRKELGYKVPLAEGTAEDLEEREADRDLEQKEIDNAVPLTEEEQLEKEKMISQGFGDWQRRDFYHFIQACAKHGRNSFKAIAQEIEGKTLAQIKEYSKVFWERYTEIDGYERYIGQIEAGEGRIQKQDRQTKLLHEKISQYRAPLQQLKIMYNQNKGKSYTEEEDRFLLVKLNEYGLSTEDVYERLREEIRISPLFRFDWFFKSRTALELQRRCATLLTSVKRELEMNEERSSWRRDRSDDEDEEEEEEDLPRKKMRNSSAKDKRATSRSSNRRASDANSIFIATTRISRKSRSRK</sequence>
<organism evidence="1 2">
    <name type="scientific">Pneumocystis oryctolagi</name>
    <dbReference type="NCBI Taxonomy" id="42067"/>
    <lineage>
        <taxon>Eukaryota</taxon>
        <taxon>Fungi</taxon>
        <taxon>Dikarya</taxon>
        <taxon>Ascomycota</taxon>
        <taxon>Taphrinomycotina</taxon>
        <taxon>Pneumocystomycetes</taxon>
        <taxon>Pneumocystaceae</taxon>
        <taxon>Pneumocystis</taxon>
    </lineage>
</organism>